<accession>A0A0F7LAG4</accession>
<reference evidence="1" key="2">
    <citation type="submission" date="2015-03" db="EMBL/GenBank/DDBJ databases">
        <authorList>
            <person name="Chow C.-E.T."/>
            <person name="Winget D.M."/>
            <person name="White R.A.III."/>
            <person name="Hallam S.J."/>
            <person name="Suttle C.A."/>
        </authorList>
    </citation>
    <scope>NUCLEOTIDE SEQUENCE</scope>
    <source>
        <strain evidence="1">Oxic1_8</strain>
    </source>
</reference>
<proteinExistence type="predicted"/>
<evidence type="ECO:0000313" key="1">
    <source>
        <dbReference type="EMBL" id="AKH48377.1"/>
    </source>
</evidence>
<protein>
    <submittedName>
        <fullName evidence="1">Phage portal protein</fullName>
    </submittedName>
</protein>
<reference evidence="1" key="1">
    <citation type="journal article" date="2015" name="Front. Microbiol.">
        <title>Combining genomic sequencing methods to explore viral diversity and reveal potential virus-host interactions.</title>
        <authorList>
            <person name="Chow C.E."/>
            <person name="Winget D.M."/>
            <person name="White R.A.III."/>
            <person name="Hallam S.J."/>
            <person name="Suttle C.A."/>
        </authorList>
    </citation>
    <scope>NUCLEOTIDE SEQUENCE</scope>
    <source>
        <strain evidence="1">Oxic1_8</strain>
    </source>
</reference>
<organism evidence="1">
    <name type="scientific">uncultured marine virus</name>
    <dbReference type="NCBI Taxonomy" id="186617"/>
    <lineage>
        <taxon>Viruses</taxon>
        <taxon>environmental samples</taxon>
    </lineage>
</organism>
<sequence length="93" mass="10414">MSGRNATSPSMITRRRAREASVWKLCLRRMSHAVFLVLHCFQRFLSSASRSLSPVFGFSLKPSRITFVTSRFTATPTSGSLISKCLAISTMRK</sequence>
<name>A0A0F7LAG4_9VIRU</name>
<dbReference type="EMBL" id="KR029603">
    <property type="protein sequence ID" value="AKH48377.1"/>
    <property type="molecule type" value="Genomic_DNA"/>
</dbReference>